<evidence type="ECO:0000313" key="3">
    <source>
        <dbReference type="Proteomes" id="UP001345963"/>
    </source>
</evidence>
<dbReference type="Proteomes" id="UP001345963">
    <property type="component" value="Unassembled WGS sequence"/>
</dbReference>
<proteinExistence type="predicted"/>
<dbReference type="InterPro" id="IPR036734">
    <property type="entry name" value="Neur_chan_lig-bd_sf"/>
</dbReference>
<dbReference type="InterPro" id="IPR006202">
    <property type="entry name" value="Neur_chan_lig-bd"/>
</dbReference>
<dbReference type="EMBL" id="JAHUTI010005083">
    <property type="protein sequence ID" value="MED6234136.1"/>
    <property type="molecule type" value="Genomic_DNA"/>
</dbReference>
<organism evidence="2 3">
    <name type="scientific">Ataeniobius toweri</name>
    <dbReference type="NCBI Taxonomy" id="208326"/>
    <lineage>
        <taxon>Eukaryota</taxon>
        <taxon>Metazoa</taxon>
        <taxon>Chordata</taxon>
        <taxon>Craniata</taxon>
        <taxon>Vertebrata</taxon>
        <taxon>Euteleostomi</taxon>
        <taxon>Actinopterygii</taxon>
        <taxon>Neopterygii</taxon>
        <taxon>Teleostei</taxon>
        <taxon>Neoteleostei</taxon>
        <taxon>Acanthomorphata</taxon>
        <taxon>Ovalentaria</taxon>
        <taxon>Atherinomorphae</taxon>
        <taxon>Cyprinodontiformes</taxon>
        <taxon>Goodeidae</taxon>
        <taxon>Ataeniobius</taxon>
    </lineage>
</organism>
<evidence type="ECO:0000313" key="2">
    <source>
        <dbReference type="EMBL" id="MED6234136.1"/>
    </source>
</evidence>
<gene>
    <name evidence="2" type="ORF">ATANTOWER_023012</name>
</gene>
<reference evidence="2 3" key="1">
    <citation type="submission" date="2021-07" db="EMBL/GenBank/DDBJ databases">
        <authorList>
            <person name="Palmer J.M."/>
        </authorList>
    </citation>
    <scope>NUCLEOTIDE SEQUENCE [LARGE SCALE GENOMIC DNA]</scope>
    <source>
        <strain evidence="2 3">AT_MEX2019</strain>
        <tissue evidence="2">Muscle</tissue>
    </source>
</reference>
<comment type="caution">
    <text evidence="2">The sequence shown here is derived from an EMBL/GenBank/DDBJ whole genome shotgun (WGS) entry which is preliminary data.</text>
</comment>
<dbReference type="Gene3D" id="2.70.170.10">
    <property type="entry name" value="Neurotransmitter-gated ion-channel ligand-binding domain"/>
    <property type="match status" value="1"/>
</dbReference>
<name>A0ABU7A8G6_9TELE</name>
<protein>
    <recommendedName>
        <fullName evidence="1">Neurotransmitter-gated ion-channel ligand-binding domain-containing protein</fullName>
    </recommendedName>
</protein>
<keyword evidence="3" id="KW-1185">Reference proteome</keyword>
<accession>A0ABU7A8G6</accession>
<feature type="domain" description="Neurotransmitter-gated ion-channel ligand-binding" evidence="1">
    <location>
        <begin position="35"/>
        <end position="75"/>
    </location>
</feature>
<dbReference type="SUPFAM" id="SSF63712">
    <property type="entry name" value="Nicotinic receptor ligand binding domain-like"/>
    <property type="match status" value="1"/>
</dbReference>
<sequence length="80" mass="9295">MAAITGQIRVKFNMDTFLIICGILFFTCTGASETERRLLQKLFQDYNVKVRPARHWKERVMVRVGMTLSQLIGLVNMHNH</sequence>
<evidence type="ECO:0000259" key="1">
    <source>
        <dbReference type="Pfam" id="PF02931"/>
    </source>
</evidence>
<dbReference type="Pfam" id="PF02931">
    <property type="entry name" value="Neur_chan_LBD"/>
    <property type="match status" value="1"/>
</dbReference>